<dbReference type="AlphaFoldDB" id="A0A0A8YG22"/>
<reference evidence="1" key="1">
    <citation type="submission" date="2014-09" db="EMBL/GenBank/DDBJ databases">
        <authorList>
            <person name="Magalhaes I.L.F."/>
            <person name="Oliveira U."/>
            <person name="Santos F.R."/>
            <person name="Vidigal T.H.D.A."/>
            <person name="Brescovit A.D."/>
            <person name="Santos A.J."/>
        </authorList>
    </citation>
    <scope>NUCLEOTIDE SEQUENCE</scope>
    <source>
        <tissue evidence="1">Shoot tissue taken approximately 20 cm above the soil surface</tissue>
    </source>
</reference>
<name>A0A0A8YG22_ARUDO</name>
<sequence length="24" mass="2715">MSDSRFTELKGINCLQLKISSETN</sequence>
<proteinExistence type="predicted"/>
<reference evidence="1" key="2">
    <citation type="journal article" date="2015" name="Data Brief">
        <title>Shoot transcriptome of the giant reed, Arundo donax.</title>
        <authorList>
            <person name="Barrero R.A."/>
            <person name="Guerrero F.D."/>
            <person name="Moolhuijzen P."/>
            <person name="Goolsby J.A."/>
            <person name="Tidwell J."/>
            <person name="Bellgard S.E."/>
            <person name="Bellgard M.I."/>
        </authorList>
    </citation>
    <scope>NUCLEOTIDE SEQUENCE</scope>
    <source>
        <tissue evidence="1">Shoot tissue taken approximately 20 cm above the soil surface</tissue>
    </source>
</reference>
<dbReference type="EMBL" id="GBRH01273174">
    <property type="protein sequence ID" value="JAD24721.1"/>
    <property type="molecule type" value="Transcribed_RNA"/>
</dbReference>
<evidence type="ECO:0000313" key="1">
    <source>
        <dbReference type="EMBL" id="JAD24721.1"/>
    </source>
</evidence>
<organism evidence="1">
    <name type="scientific">Arundo donax</name>
    <name type="common">Giant reed</name>
    <name type="synonym">Donax arundinaceus</name>
    <dbReference type="NCBI Taxonomy" id="35708"/>
    <lineage>
        <taxon>Eukaryota</taxon>
        <taxon>Viridiplantae</taxon>
        <taxon>Streptophyta</taxon>
        <taxon>Embryophyta</taxon>
        <taxon>Tracheophyta</taxon>
        <taxon>Spermatophyta</taxon>
        <taxon>Magnoliopsida</taxon>
        <taxon>Liliopsida</taxon>
        <taxon>Poales</taxon>
        <taxon>Poaceae</taxon>
        <taxon>PACMAD clade</taxon>
        <taxon>Arundinoideae</taxon>
        <taxon>Arundineae</taxon>
        <taxon>Arundo</taxon>
    </lineage>
</organism>
<accession>A0A0A8YG22</accession>
<protein>
    <submittedName>
        <fullName evidence="1">Uncharacterized protein</fullName>
    </submittedName>
</protein>